<dbReference type="InterPro" id="IPR030395">
    <property type="entry name" value="GP_PDE_dom"/>
</dbReference>
<dbReference type="PROSITE" id="PS51704">
    <property type="entry name" value="GP_PDE"/>
    <property type="match status" value="1"/>
</dbReference>
<dbReference type="EMBL" id="AK423045">
    <property type="protein sequence ID" value="BAN41484.1"/>
    <property type="molecule type" value="mRNA"/>
</dbReference>
<dbReference type="GO" id="GO:0008081">
    <property type="term" value="F:phosphoric diester hydrolase activity"/>
    <property type="evidence" value="ECO:0007669"/>
    <property type="project" value="InterPro"/>
</dbReference>
<dbReference type="InterPro" id="IPR017946">
    <property type="entry name" value="PLC-like_Pdiesterase_TIM-brl"/>
</dbReference>
<dbReference type="Gene3D" id="3.20.20.190">
    <property type="entry name" value="Phosphatidylinositol (PI) phosphodiesterase"/>
    <property type="match status" value="1"/>
</dbReference>
<evidence type="ECO:0000313" key="3">
    <source>
        <dbReference type="EMBL" id="BAN41484.1"/>
    </source>
</evidence>
<reference evidence="3" key="1">
    <citation type="submission" date="2012-06" db="EMBL/GenBank/DDBJ databases">
        <title>Short 5' UTR of Entamoeba genes.</title>
        <authorList>
            <person name="Hiranuka K."/>
            <person name="Kumagai M."/>
            <person name="Wakaguri H."/>
            <person name="Suzuki Y."/>
            <person name="Sugano S."/>
            <person name="Watanabe J."/>
            <person name="Makioka A."/>
        </authorList>
    </citation>
    <scope>NUCLEOTIDE SEQUENCE</scope>
    <source>
        <strain evidence="3">IP1</strain>
    </source>
</reference>
<dbReference type="AlphaFoldDB" id="S0B2P4"/>
<keyword evidence="1" id="KW-0472">Membrane</keyword>
<evidence type="ECO:0000259" key="2">
    <source>
        <dbReference type="PROSITE" id="PS51704"/>
    </source>
</evidence>
<feature type="transmembrane region" description="Helical" evidence="1">
    <location>
        <begin position="364"/>
        <end position="383"/>
    </location>
</feature>
<dbReference type="VEuPathDB" id="AmoebaDB:EIN_391450"/>
<accession>S0B2P4</accession>
<proteinExistence type="evidence at transcript level"/>
<feature type="domain" description="GP-PDE" evidence="2">
    <location>
        <begin position="43"/>
        <end position="303"/>
    </location>
</feature>
<feature type="transmembrane region" description="Helical" evidence="1">
    <location>
        <begin position="6"/>
        <end position="26"/>
    </location>
</feature>
<keyword evidence="1" id="KW-0812">Transmembrane</keyword>
<dbReference type="PANTHER" id="PTHR46211">
    <property type="entry name" value="GLYCEROPHOSPHORYL DIESTER PHOSPHODIESTERASE"/>
    <property type="match status" value="1"/>
</dbReference>
<organism evidence="3">
    <name type="scientific">Entamoeba invadens</name>
    <dbReference type="NCBI Taxonomy" id="33085"/>
    <lineage>
        <taxon>Eukaryota</taxon>
        <taxon>Amoebozoa</taxon>
        <taxon>Evosea</taxon>
        <taxon>Archamoebae</taxon>
        <taxon>Mastigamoebida</taxon>
        <taxon>Entamoebidae</taxon>
        <taxon>Entamoeba</taxon>
    </lineage>
</organism>
<name>S0B2P4_ENTIV</name>
<keyword evidence="1" id="KW-1133">Transmembrane helix</keyword>
<sequence length="411" mass="47683">MMGFCKTVLIITAILYISLFALNAIIPPRNAYSKHRVVYDEYPVLVAHRGGRGIYPENTLEAMRISYNRYHVDLLECDIQMSKDGHFVLLHDFWTNRTTNVNAQVQDLTLAELKKIDVGYYFTEDGVTFPMRGKNITFTTLEEMLDEFYQKPVKMSIELKDKKTESVDRLVEILSKYKDINKQVCIDCSNHPMQKYFRSKVGDFYCTENDEIEGIMMGLFGVLKLSRLYYFIQPNPVEYYFAPYKSMRGFDFLADELYKVLQNELDSPFMYFTVNNELEMARAIALNAKGIITDRPDIAFKVFNALKVRNITESYEKKYEHFNVPSKRTSWEFSTWYMKCLEWIGGNLPIVAILGIMISIPVGLLLIIFKVVITVVCFVGGAFTSKKRQSLTQANNNHRRAYAPKQKTKSE</sequence>
<dbReference type="SUPFAM" id="SSF51695">
    <property type="entry name" value="PLC-like phosphodiesterases"/>
    <property type="match status" value="1"/>
</dbReference>
<evidence type="ECO:0000256" key="1">
    <source>
        <dbReference type="SAM" id="Phobius"/>
    </source>
</evidence>
<protein>
    <submittedName>
        <fullName evidence="3">Glycerophosphodiester phosphodiesterase, putative</fullName>
    </submittedName>
</protein>
<dbReference type="PANTHER" id="PTHR46211:SF14">
    <property type="entry name" value="GLYCEROPHOSPHODIESTER PHOSPHODIESTERASE"/>
    <property type="match status" value="1"/>
</dbReference>
<dbReference type="Pfam" id="PF03009">
    <property type="entry name" value="GDPD"/>
    <property type="match status" value="1"/>
</dbReference>
<dbReference type="GO" id="GO:0006629">
    <property type="term" value="P:lipid metabolic process"/>
    <property type="evidence" value="ECO:0007669"/>
    <property type="project" value="InterPro"/>
</dbReference>